<evidence type="ECO:0000313" key="3">
    <source>
        <dbReference type="Proteomes" id="UP000241818"/>
    </source>
</evidence>
<reference evidence="2 3" key="1">
    <citation type="journal article" date="2018" name="New Phytol.">
        <title>Comparative genomics and transcriptomics depict ericoid mycorrhizal fungi as versatile saprotrophs and plant mutualists.</title>
        <authorList>
            <person name="Martino E."/>
            <person name="Morin E."/>
            <person name="Grelet G.A."/>
            <person name="Kuo A."/>
            <person name="Kohler A."/>
            <person name="Daghino S."/>
            <person name="Barry K.W."/>
            <person name="Cichocki N."/>
            <person name="Clum A."/>
            <person name="Dockter R.B."/>
            <person name="Hainaut M."/>
            <person name="Kuo R.C."/>
            <person name="LaButti K."/>
            <person name="Lindahl B.D."/>
            <person name="Lindquist E.A."/>
            <person name="Lipzen A."/>
            <person name="Khouja H.R."/>
            <person name="Magnuson J."/>
            <person name="Murat C."/>
            <person name="Ohm R.A."/>
            <person name="Singer S.W."/>
            <person name="Spatafora J.W."/>
            <person name="Wang M."/>
            <person name="Veneault-Fourrey C."/>
            <person name="Henrissat B."/>
            <person name="Grigoriev I.V."/>
            <person name="Martin F.M."/>
            <person name="Perotto S."/>
        </authorList>
    </citation>
    <scope>NUCLEOTIDE SEQUENCE [LARGE SCALE GENOMIC DNA]</scope>
    <source>
        <strain evidence="2 3">ATCC 22711</strain>
    </source>
</reference>
<feature type="compositionally biased region" description="Polar residues" evidence="1">
    <location>
        <begin position="837"/>
        <end position="850"/>
    </location>
</feature>
<feature type="compositionally biased region" description="Polar residues" evidence="1">
    <location>
        <begin position="689"/>
        <end position="703"/>
    </location>
</feature>
<feature type="region of interest" description="Disordered" evidence="1">
    <location>
        <begin position="949"/>
        <end position="1014"/>
    </location>
</feature>
<feature type="compositionally biased region" description="Basic residues" evidence="1">
    <location>
        <begin position="991"/>
        <end position="1001"/>
    </location>
</feature>
<feature type="compositionally biased region" description="Basic and acidic residues" evidence="1">
    <location>
        <begin position="1173"/>
        <end position="1182"/>
    </location>
</feature>
<evidence type="ECO:0000256" key="1">
    <source>
        <dbReference type="SAM" id="MobiDB-lite"/>
    </source>
</evidence>
<dbReference type="EMBL" id="KZ679013">
    <property type="protein sequence ID" value="PSS14896.1"/>
    <property type="molecule type" value="Genomic_DNA"/>
</dbReference>
<proteinExistence type="predicted"/>
<organism evidence="2 3">
    <name type="scientific">Amorphotheca resinae ATCC 22711</name>
    <dbReference type="NCBI Taxonomy" id="857342"/>
    <lineage>
        <taxon>Eukaryota</taxon>
        <taxon>Fungi</taxon>
        <taxon>Dikarya</taxon>
        <taxon>Ascomycota</taxon>
        <taxon>Pezizomycotina</taxon>
        <taxon>Leotiomycetes</taxon>
        <taxon>Helotiales</taxon>
        <taxon>Amorphothecaceae</taxon>
        <taxon>Amorphotheca</taxon>
    </lineage>
</organism>
<evidence type="ECO:0000313" key="2">
    <source>
        <dbReference type="EMBL" id="PSS14896.1"/>
    </source>
</evidence>
<dbReference type="InParanoid" id="A0A2T3AXT7"/>
<feature type="compositionally biased region" description="Polar residues" evidence="1">
    <location>
        <begin position="37"/>
        <end position="47"/>
    </location>
</feature>
<feature type="region of interest" description="Disordered" evidence="1">
    <location>
        <begin position="117"/>
        <end position="144"/>
    </location>
</feature>
<feature type="region of interest" description="Disordered" evidence="1">
    <location>
        <begin position="215"/>
        <end position="255"/>
    </location>
</feature>
<dbReference type="OrthoDB" id="5341904at2759"/>
<feature type="compositionally biased region" description="Polar residues" evidence="1">
    <location>
        <begin position="738"/>
        <end position="757"/>
    </location>
</feature>
<dbReference type="GeneID" id="36573913"/>
<dbReference type="Proteomes" id="UP000241818">
    <property type="component" value="Unassembled WGS sequence"/>
</dbReference>
<protein>
    <submittedName>
        <fullName evidence="2">Uncharacterized protein</fullName>
    </submittedName>
</protein>
<feature type="region of interest" description="Disordered" evidence="1">
    <location>
        <begin position="1146"/>
        <end position="1189"/>
    </location>
</feature>
<feature type="compositionally biased region" description="Basic and acidic residues" evidence="1">
    <location>
        <begin position="1101"/>
        <end position="1116"/>
    </location>
</feature>
<feature type="compositionally biased region" description="Polar residues" evidence="1">
    <location>
        <begin position="134"/>
        <end position="144"/>
    </location>
</feature>
<dbReference type="RefSeq" id="XP_024719495.1">
    <property type="nucleotide sequence ID" value="XM_024865832.1"/>
</dbReference>
<feature type="region of interest" description="Disordered" evidence="1">
    <location>
        <begin position="650"/>
        <end position="794"/>
    </location>
</feature>
<feature type="compositionally biased region" description="Polar residues" evidence="1">
    <location>
        <begin position="618"/>
        <end position="638"/>
    </location>
</feature>
<feature type="region of interest" description="Disordered" evidence="1">
    <location>
        <begin position="296"/>
        <end position="324"/>
    </location>
</feature>
<name>A0A2T3AXT7_AMORE</name>
<feature type="compositionally biased region" description="Polar residues" evidence="1">
    <location>
        <begin position="1154"/>
        <end position="1172"/>
    </location>
</feature>
<feature type="region of interest" description="Disordered" evidence="1">
    <location>
        <begin position="831"/>
        <end position="868"/>
    </location>
</feature>
<feature type="region of interest" description="Disordered" evidence="1">
    <location>
        <begin position="1101"/>
        <end position="1130"/>
    </location>
</feature>
<feature type="region of interest" description="Disordered" evidence="1">
    <location>
        <begin position="509"/>
        <end position="534"/>
    </location>
</feature>
<dbReference type="AlphaFoldDB" id="A0A2T3AXT7"/>
<gene>
    <name evidence="2" type="ORF">M430DRAFT_28930</name>
</gene>
<feature type="compositionally biased region" description="Polar residues" evidence="1">
    <location>
        <begin position="949"/>
        <end position="975"/>
    </location>
</feature>
<feature type="region of interest" description="Disordered" evidence="1">
    <location>
        <begin position="177"/>
        <end position="198"/>
    </location>
</feature>
<feature type="compositionally biased region" description="Basic residues" evidence="1">
    <location>
        <begin position="65"/>
        <end position="78"/>
    </location>
</feature>
<feature type="compositionally biased region" description="Basic and acidic residues" evidence="1">
    <location>
        <begin position="583"/>
        <end position="608"/>
    </location>
</feature>
<feature type="region of interest" description="Disordered" evidence="1">
    <location>
        <begin position="1"/>
        <end position="88"/>
    </location>
</feature>
<feature type="region of interest" description="Disordered" evidence="1">
    <location>
        <begin position="558"/>
        <end position="638"/>
    </location>
</feature>
<sequence>MGNAQSAPSTPRRPANKLSKPKTHSSNSPGSRPGPQSRRNSLSNVPLTDNRYDLVSVETPISGAARKRMSMFRSKRSQSKSSQFDFDNSMNVDQLDPFDKWLGNHPQAVEIEGAKPLTPHRYSMPDKTPPARSARSSFQQLPYSPSYTQPHVGLSLATQGPPPLLDFRQQTGLAGLDQGEYSPALSNPLHARNQSDTSLYSPIRRRSLLQHGIATRPGWVENEPRQPLPGNVNSHNDELNLPSSPTKPPPHFPELASLAPKIEDFAVGPRAETPSGSEYGQIGAFKLGSLRITNGAASPVPSDGKSTIAGGEEDHGSSSERMASLPRHRSDLNQQDNNTLQVPHGIVKAPWNTRTDSPLRYEDRGLEDPKIEVPEVGVRSHDSLTINTSAPAPELSLFEFKFSESPTKSQELANEYMQDLALSPFDIDAEPATSPEFQATSKSMAVDDDLFEPEPRTPEPDDFHMADPFAVGHQDVDGLEEAKVDLISKLLAQVNNGYGYLYNPSLHSFEINNPPQDPEKDTRPGPPAHFIPEDASSTYSIYSTYSTYSTISAASNKSDATIGPLKDQPSIRPVSPSESEYSTIKDQRSVRSISRSESEYSTIKDQRSIRSITPPESEYSTIYAPSTVPDSPIQTRQSLPTVFSNLETQRQSFQMPSPAPVKDSVFLESHQPPPVQQPHRSPEEIRVVEQSTPCTNGQGSSLGIPTVSPGIQKNDRSNASPSVSEDPTLPAKLGGTGTSHWRSLSISKSRSQAQLSTPVYPPPSTASQQRQASHVAKEASRRFPKPKRYTLAGIPNSWNGNIPHKRTVSKETLGTIFSVGSAEWREEAAMARLQSGPDHSSVQINSSPKQELNRGAYGTPAPAAAPMSKTPVRHTLGVLLRNDNHAPQRHARHNSENPIATFASVPSNLGKLAYDGALRDSNHVEQGEMAEVVTEGSAWFGQVRNVSQEIQDPQPLRRTTSYDQNEPLNQNTSLPPKNPSRGSPFHDRPRSNNKPRPRPQTHRSSPNLSAELGKLSVERVRNQRSLHGPRMSAPSEILDAMLSASTIPPAAHEAPSRPLPQLPTPHHPLPKLPSQKDIKNQWQEPDSPWINEALQRHKLIEGQRRPKSTKPIEHRRPQLNSLSHHMSFDSRPAVDQELRDYELNHKERPGSYDPTYSQHWSNKENTSPTNHYSGREERDAQPPRRPSTPEMVILDRYAGGLGYGYEPGFGIGGSAGTRNTGRFKPTEASRKSVRESELWGVDLTDVPVFLQRVKVGA</sequence>
<keyword evidence="3" id="KW-1185">Reference proteome</keyword>
<accession>A0A2T3AXT7</accession>